<dbReference type="Gene3D" id="3.40.50.1010">
    <property type="entry name" value="5'-nuclease"/>
    <property type="match status" value="1"/>
</dbReference>
<reference evidence="8 9" key="1">
    <citation type="submission" date="2019-06" db="EMBL/GenBank/DDBJ databases">
        <title>Sequencing the genomes of 1000 actinobacteria strains.</title>
        <authorList>
            <person name="Klenk H.-P."/>
        </authorList>
    </citation>
    <scope>NUCLEOTIDE SEQUENCE [LARGE SCALE GENOMIC DNA]</scope>
    <source>
        <strain evidence="8 9">DSM 45679</strain>
    </source>
</reference>
<organism evidence="8 9">
    <name type="scientific">Amycolatopsis cihanbeyliensis</name>
    <dbReference type="NCBI Taxonomy" id="1128664"/>
    <lineage>
        <taxon>Bacteria</taxon>
        <taxon>Bacillati</taxon>
        <taxon>Actinomycetota</taxon>
        <taxon>Actinomycetes</taxon>
        <taxon>Pseudonocardiales</taxon>
        <taxon>Pseudonocardiaceae</taxon>
        <taxon>Amycolatopsis</taxon>
    </lineage>
</organism>
<dbReference type="EC" id="3.1.-.-" evidence="6"/>
<comment type="cofactor">
    <cofactor evidence="6">
        <name>Mg(2+)</name>
        <dbReference type="ChEBI" id="CHEBI:18420"/>
    </cofactor>
</comment>
<name>A0A542DGS6_AMYCI</name>
<keyword evidence="3 6" id="KW-0479">Metal-binding</keyword>
<evidence type="ECO:0000256" key="6">
    <source>
        <dbReference type="HAMAP-Rule" id="MF_00265"/>
    </source>
</evidence>
<keyword evidence="1 6" id="KW-1277">Toxin-antitoxin system</keyword>
<sequence length="144" mass="16153">MVRPIVVDAGPLIAIANAKDRHHQAVAAWLNTVATRDLLIPSLVLTEVCQLIEKYLGGQAEAAFIEELLKSTQFKIYYPMDDDFQRMAVLMRQCSDWPLGIADDAVVATAERVKTTEIATVDRRHFEHIRPVHVAYFTICPGYG</sequence>
<keyword evidence="9" id="KW-1185">Reference proteome</keyword>
<dbReference type="Pfam" id="PF01850">
    <property type="entry name" value="PIN"/>
    <property type="match status" value="1"/>
</dbReference>
<dbReference type="SUPFAM" id="SSF88723">
    <property type="entry name" value="PIN domain-like"/>
    <property type="match status" value="1"/>
</dbReference>
<evidence type="ECO:0000256" key="1">
    <source>
        <dbReference type="ARBA" id="ARBA00022649"/>
    </source>
</evidence>
<dbReference type="EMBL" id="VFML01000001">
    <property type="protein sequence ID" value="TQJ02288.1"/>
    <property type="molecule type" value="Genomic_DNA"/>
</dbReference>
<comment type="caution">
    <text evidence="8">The sequence shown here is derived from an EMBL/GenBank/DDBJ whole genome shotgun (WGS) entry which is preliminary data.</text>
</comment>
<evidence type="ECO:0000256" key="2">
    <source>
        <dbReference type="ARBA" id="ARBA00022722"/>
    </source>
</evidence>
<evidence type="ECO:0000256" key="5">
    <source>
        <dbReference type="ARBA" id="ARBA00022842"/>
    </source>
</evidence>
<keyword evidence="5 6" id="KW-0460">Magnesium</keyword>
<dbReference type="GO" id="GO:0016787">
    <property type="term" value="F:hydrolase activity"/>
    <property type="evidence" value="ECO:0007669"/>
    <property type="project" value="UniProtKB-KW"/>
</dbReference>
<feature type="domain" description="PIN" evidence="7">
    <location>
        <begin position="5"/>
        <end position="129"/>
    </location>
</feature>
<evidence type="ECO:0000313" key="9">
    <source>
        <dbReference type="Proteomes" id="UP000320876"/>
    </source>
</evidence>
<evidence type="ECO:0000313" key="8">
    <source>
        <dbReference type="EMBL" id="TQJ02288.1"/>
    </source>
</evidence>
<dbReference type="InterPro" id="IPR029060">
    <property type="entry name" value="PIN-like_dom_sf"/>
</dbReference>
<comment type="function">
    <text evidence="6">Toxic component of a toxin-antitoxin (TA) system. An RNase.</text>
</comment>
<comment type="similarity">
    <text evidence="6">Belongs to the PINc/VapC protein family.</text>
</comment>
<keyword evidence="4 6" id="KW-0378">Hydrolase</keyword>
<dbReference type="OrthoDB" id="32665at2"/>
<feature type="binding site" evidence="6">
    <location>
        <position position="8"/>
    </location>
    <ligand>
        <name>Mg(2+)</name>
        <dbReference type="ChEBI" id="CHEBI:18420"/>
    </ligand>
</feature>
<dbReference type="GO" id="GO:0000287">
    <property type="term" value="F:magnesium ion binding"/>
    <property type="evidence" value="ECO:0007669"/>
    <property type="project" value="UniProtKB-UniRule"/>
</dbReference>
<evidence type="ECO:0000256" key="3">
    <source>
        <dbReference type="ARBA" id="ARBA00022723"/>
    </source>
</evidence>
<evidence type="ECO:0000259" key="7">
    <source>
        <dbReference type="Pfam" id="PF01850"/>
    </source>
</evidence>
<dbReference type="RefSeq" id="WP_141997164.1">
    <property type="nucleotide sequence ID" value="NZ_VFML01000001.1"/>
</dbReference>
<dbReference type="InterPro" id="IPR022907">
    <property type="entry name" value="VapC_family"/>
</dbReference>
<keyword evidence="6" id="KW-0800">Toxin</keyword>
<dbReference type="InterPro" id="IPR002716">
    <property type="entry name" value="PIN_dom"/>
</dbReference>
<dbReference type="GO" id="GO:0004540">
    <property type="term" value="F:RNA nuclease activity"/>
    <property type="evidence" value="ECO:0007669"/>
    <property type="project" value="InterPro"/>
</dbReference>
<proteinExistence type="inferred from homology"/>
<feature type="binding site" evidence="6">
    <location>
        <position position="103"/>
    </location>
    <ligand>
        <name>Mg(2+)</name>
        <dbReference type="ChEBI" id="CHEBI:18420"/>
    </ligand>
</feature>
<protein>
    <recommendedName>
        <fullName evidence="6">Ribonuclease VapC</fullName>
        <shortName evidence="6">RNase VapC</shortName>
        <ecNumber evidence="6">3.1.-.-</ecNumber>
    </recommendedName>
    <alternativeName>
        <fullName evidence="6">Toxin VapC</fullName>
    </alternativeName>
</protein>
<dbReference type="Proteomes" id="UP000320876">
    <property type="component" value="Unassembled WGS sequence"/>
</dbReference>
<accession>A0A542DGS6</accession>
<keyword evidence="2 6" id="KW-0540">Nuclease</keyword>
<gene>
    <name evidence="6" type="primary">vapC</name>
    <name evidence="8" type="ORF">FB471_2011</name>
</gene>
<dbReference type="HAMAP" id="MF_00265">
    <property type="entry name" value="VapC_Nob1"/>
    <property type="match status" value="1"/>
</dbReference>
<evidence type="ECO:0000256" key="4">
    <source>
        <dbReference type="ARBA" id="ARBA00022801"/>
    </source>
</evidence>
<dbReference type="AlphaFoldDB" id="A0A542DGS6"/>
<dbReference type="GO" id="GO:0090729">
    <property type="term" value="F:toxin activity"/>
    <property type="evidence" value="ECO:0007669"/>
    <property type="project" value="UniProtKB-KW"/>
</dbReference>